<organism evidence="1 2">
    <name type="scientific">Vallitalea longa</name>
    <dbReference type="NCBI Taxonomy" id="2936439"/>
    <lineage>
        <taxon>Bacteria</taxon>
        <taxon>Bacillati</taxon>
        <taxon>Bacillota</taxon>
        <taxon>Clostridia</taxon>
        <taxon>Lachnospirales</taxon>
        <taxon>Vallitaleaceae</taxon>
        <taxon>Vallitalea</taxon>
    </lineage>
</organism>
<evidence type="ECO:0000313" key="2">
    <source>
        <dbReference type="Proteomes" id="UP001144256"/>
    </source>
</evidence>
<dbReference type="Gene3D" id="3.40.190.10">
    <property type="entry name" value="Periplasmic binding protein-like II"/>
    <property type="match status" value="2"/>
</dbReference>
<name>A0A9W5YF27_9FIRM</name>
<dbReference type="PROSITE" id="PS51257">
    <property type="entry name" value="PROKAR_LIPOPROTEIN"/>
    <property type="match status" value="1"/>
</dbReference>
<dbReference type="SUPFAM" id="SSF53850">
    <property type="entry name" value="Periplasmic binding protein-like II"/>
    <property type="match status" value="1"/>
</dbReference>
<dbReference type="RefSeq" id="WP_281818622.1">
    <property type="nucleotide sequence ID" value="NZ_BRLB01000018.1"/>
</dbReference>
<reference evidence="1" key="1">
    <citation type="submission" date="2022-06" db="EMBL/GenBank/DDBJ databases">
        <title>Vallitalea longa sp. nov., an anaerobic bacterium isolated from marine sediment.</title>
        <authorList>
            <person name="Hirano S."/>
            <person name="Terahara T."/>
            <person name="Mori K."/>
            <person name="Hamada M."/>
            <person name="Matsumoto R."/>
            <person name="Kobayashi T."/>
        </authorList>
    </citation>
    <scope>NUCLEOTIDE SEQUENCE</scope>
    <source>
        <strain evidence="1">SH18-1</strain>
    </source>
</reference>
<proteinExistence type="predicted"/>
<keyword evidence="2" id="KW-1185">Reference proteome</keyword>
<dbReference type="Proteomes" id="UP001144256">
    <property type="component" value="Unassembled WGS sequence"/>
</dbReference>
<sequence>MKKLLEEIVLIILIIALVGCSTNDKEISHDKREEPIKISIAFWNIDNALSGGDNDKMLKQIKEDLNIEIVPYEMTFDDYKRKIQLWASSSRYPDIMAIDAIGTPLYYTWINKKIIKPLPEDLSLWPNLNSYMNSSGMETFKNCDGKFYLIPRKTYDSTHSVKLSGMDRKIYYRYDLAEKAGIIKEPENYDEFRNMIKAIMKANFENKNIEGMTVKVPYILDSFFMCYSVPLGMSDGSGNDYKWVKKDGKYIPAYFAGDIKAALQLARDMFEEKTLARDVTLAKEQQSIGRFVNGSCAAFLANMPTVELAEKWNEYYDDKKFEDCVKILSPLESIDGNVYGNVYKKFWSESYITTSDPVKYKAILDLYEYFLKNENMLRMGYEGEDYIAKNGVQFLKPNEKINEKYPITLLANLVQWNNISRYLTLTGDPEKDKYFKMDVEYSYKLLNTELPEYKEINISEEAQSMCDFSIKPADDMIKVMVGKESVDKMYDDLMKYYENQGLSKVIEEFNTWVDEEDKEK</sequence>
<gene>
    <name evidence="1" type="ORF">SH1V18_39860</name>
</gene>
<comment type="caution">
    <text evidence="1">The sequence shown here is derived from an EMBL/GenBank/DDBJ whole genome shotgun (WGS) entry which is preliminary data.</text>
</comment>
<protein>
    <submittedName>
        <fullName evidence="1">Uncharacterized protein</fullName>
    </submittedName>
</protein>
<accession>A0A9W5YF27</accession>
<dbReference type="EMBL" id="BRLB01000018">
    <property type="protein sequence ID" value="GKX31506.1"/>
    <property type="molecule type" value="Genomic_DNA"/>
</dbReference>
<evidence type="ECO:0000313" key="1">
    <source>
        <dbReference type="EMBL" id="GKX31506.1"/>
    </source>
</evidence>
<dbReference type="AlphaFoldDB" id="A0A9W5YF27"/>